<proteinExistence type="predicted"/>
<dbReference type="SUPFAM" id="SSF56176">
    <property type="entry name" value="FAD-binding/transporter-associated domain-like"/>
    <property type="match status" value="1"/>
</dbReference>
<evidence type="ECO:0000256" key="1">
    <source>
        <dbReference type="ARBA" id="ARBA00022630"/>
    </source>
</evidence>
<feature type="domain" description="FAD-binding PCMH-type" evidence="3">
    <location>
        <begin position="1"/>
        <end position="183"/>
    </location>
</feature>
<dbReference type="EMBL" id="BMCT01000008">
    <property type="protein sequence ID" value="GGF80730.1"/>
    <property type="molecule type" value="Genomic_DNA"/>
</dbReference>
<comment type="caution">
    <text evidence="4">The sequence shown here is derived from an EMBL/GenBank/DDBJ whole genome shotgun (WGS) entry which is preliminary data.</text>
</comment>
<reference evidence="4" key="2">
    <citation type="submission" date="2020-09" db="EMBL/GenBank/DDBJ databases">
        <authorList>
            <person name="Sun Q."/>
            <person name="Sedlacek I."/>
        </authorList>
    </citation>
    <scope>NUCLEOTIDE SEQUENCE</scope>
    <source>
        <strain evidence="4">CCM 7897</strain>
    </source>
</reference>
<dbReference type="InterPro" id="IPR016166">
    <property type="entry name" value="FAD-bd_PCMH"/>
</dbReference>
<sequence length="403" mass="41777">MTDVVKVADEAGLVEAVRAAIEAGKTLDVCGRGSKRDLGRPGQTDWTLDLSALAGVTLYEPEELILSAKGGTPVAEIEAMLKERGQMLAFEPLDYGPLLGGAEAAGSIGGVVACNLAGPRRISHGAARDHALGARAVSGRAEAFKSGGRVVKNVTGYDLPRLLAGSYGTLAVLSEFTLKVLPRPPMEETVVLPGVSPEAAAKALSAAMGSSCEVSGAAYLPGPVAARIPELKLDVPAVVLRLEGFEPSVRARRAMMISVLMPFGGVEVVETAASPGLWASIRDVRPFVGTGARAVWRLSTAPAAGPALAARLAEQFKGETFCDWAGGLIWLLMPGEASEADKVRAALAPHGGHATLVRATSAERAAVPVFQPMEPTLAALTQRVKASFDPMGVLNPGRMYAGM</sequence>
<evidence type="ECO:0000259" key="3">
    <source>
        <dbReference type="PROSITE" id="PS51387"/>
    </source>
</evidence>
<dbReference type="Pfam" id="PF01565">
    <property type="entry name" value="FAD_binding_4"/>
    <property type="match status" value="1"/>
</dbReference>
<dbReference type="RefSeq" id="WP_188583012.1">
    <property type="nucleotide sequence ID" value="NZ_BMCT01000008.1"/>
</dbReference>
<dbReference type="AlphaFoldDB" id="A0A917CAA2"/>
<name>A0A917CAA2_9HYPH</name>
<organism evidence="4 5">
    <name type="scientific">Azorhizobium oxalatiphilum</name>
    <dbReference type="NCBI Taxonomy" id="980631"/>
    <lineage>
        <taxon>Bacteria</taxon>
        <taxon>Pseudomonadati</taxon>
        <taxon>Pseudomonadota</taxon>
        <taxon>Alphaproteobacteria</taxon>
        <taxon>Hyphomicrobiales</taxon>
        <taxon>Xanthobacteraceae</taxon>
        <taxon>Azorhizobium</taxon>
    </lineage>
</organism>
<keyword evidence="2" id="KW-0274">FAD</keyword>
<reference evidence="4" key="1">
    <citation type="journal article" date="2014" name="Int. J. Syst. Evol. Microbiol.">
        <title>Complete genome sequence of Corynebacterium casei LMG S-19264T (=DSM 44701T), isolated from a smear-ripened cheese.</title>
        <authorList>
            <consortium name="US DOE Joint Genome Institute (JGI-PGF)"/>
            <person name="Walter F."/>
            <person name="Albersmeier A."/>
            <person name="Kalinowski J."/>
            <person name="Ruckert C."/>
        </authorList>
    </citation>
    <scope>NUCLEOTIDE SEQUENCE</scope>
    <source>
        <strain evidence="4">CCM 7897</strain>
    </source>
</reference>
<gene>
    <name evidence="4" type="ORF">GCM10007301_46040</name>
</gene>
<keyword evidence="5" id="KW-1185">Reference proteome</keyword>
<accession>A0A917CAA2</accession>
<dbReference type="PANTHER" id="PTHR11748">
    <property type="entry name" value="D-LACTATE DEHYDROGENASE"/>
    <property type="match status" value="1"/>
</dbReference>
<dbReference type="InterPro" id="IPR016169">
    <property type="entry name" value="FAD-bd_PCMH_sub2"/>
</dbReference>
<keyword evidence="1" id="KW-0285">Flavoprotein</keyword>
<dbReference type="SUPFAM" id="SSF55103">
    <property type="entry name" value="FAD-linked oxidases, C-terminal domain"/>
    <property type="match status" value="1"/>
</dbReference>
<dbReference type="InterPro" id="IPR016164">
    <property type="entry name" value="FAD-linked_Oxase-like_C"/>
</dbReference>
<dbReference type="GO" id="GO:0071949">
    <property type="term" value="F:FAD binding"/>
    <property type="evidence" value="ECO:0007669"/>
    <property type="project" value="InterPro"/>
</dbReference>
<dbReference type="Proteomes" id="UP000606044">
    <property type="component" value="Unassembled WGS sequence"/>
</dbReference>
<evidence type="ECO:0000313" key="5">
    <source>
        <dbReference type="Proteomes" id="UP000606044"/>
    </source>
</evidence>
<protein>
    <submittedName>
        <fullName evidence="4">2-hydroxy-acid oxidase</fullName>
    </submittedName>
</protein>
<dbReference type="PANTHER" id="PTHR11748:SF103">
    <property type="entry name" value="GLYCOLATE OXIDASE SUBUNIT GLCE"/>
    <property type="match status" value="1"/>
</dbReference>
<evidence type="ECO:0000256" key="2">
    <source>
        <dbReference type="ARBA" id="ARBA00022827"/>
    </source>
</evidence>
<dbReference type="InterPro" id="IPR006094">
    <property type="entry name" value="Oxid_FAD_bind_N"/>
</dbReference>
<dbReference type="InterPro" id="IPR036318">
    <property type="entry name" value="FAD-bd_PCMH-like_sf"/>
</dbReference>
<dbReference type="Gene3D" id="3.30.465.10">
    <property type="match status" value="1"/>
</dbReference>
<evidence type="ECO:0000313" key="4">
    <source>
        <dbReference type="EMBL" id="GGF80730.1"/>
    </source>
</evidence>
<dbReference type="GO" id="GO:0003824">
    <property type="term" value="F:catalytic activity"/>
    <property type="evidence" value="ECO:0007669"/>
    <property type="project" value="InterPro"/>
</dbReference>
<dbReference type="PROSITE" id="PS51387">
    <property type="entry name" value="FAD_PCMH"/>
    <property type="match status" value="1"/>
</dbReference>
<dbReference type="NCBIfam" id="NF008439">
    <property type="entry name" value="PRK11282.1"/>
    <property type="match status" value="1"/>
</dbReference>